<evidence type="ECO:0000313" key="1">
    <source>
        <dbReference type="EMBL" id="MBS3648733.1"/>
    </source>
</evidence>
<protein>
    <submittedName>
        <fullName evidence="1">Uncharacterized protein</fullName>
    </submittedName>
</protein>
<dbReference type="EMBL" id="JAGWCR010000004">
    <property type="protein sequence ID" value="MBS3648733.1"/>
    <property type="molecule type" value="Genomic_DNA"/>
</dbReference>
<proteinExistence type="predicted"/>
<dbReference type="Proteomes" id="UP000680348">
    <property type="component" value="Unassembled WGS sequence"/>
</dbReference>
<reference evidence="1" key="1">
    <citation type="submission" date="2021-04" db="EMBL/GenBank/DDBJ databases">
        <title>Pseudaminobacter soli sp. nov., isolated from paddy soil contaminated by heavy metals.</title>
        <authorList>
            <person name="Zhang K."/>
        </authorList>
    </citation>
    <scope>NUCLEOTIDE SEQUENCE</scope>
    <source>
        <strain evidence="1">19-2017</strain>
    </source>
</reference>
<keyword evidence="2" id="KW-1185">Reference proteome</keyword>
<organism evidence="1 2">
    <name type="scientific">Pseudaminobacter soli</name>
    <name type="common">ex Zhang et al. 2022</name>
    <dbReference type="NCBI Taxonomy" id="2831468"/>
    <lineage>
        <taxon>Bacteria</taxon>
        <taxon>Pseudomonadati</taxon>
        <taxon>Pseudomonadota</taxon>
        <taxon>Alphaproteobacteria</taxon>
        <taxon>Hyphomicrobiales</taxon>
        <taxon>Phyllobacteriaceae</taxon>
        <taxon>Pseudaminobacter</taxon>
    </lineage>
</organism>
<comment type="caution">
    <text evidence="1">The sequence shown here is derived from an EMBL/GenBank/DDBJ whole genome shotgun (WGS) entry which is preliminary data.</text>
</comment>
<accession>A0A942DX15</accession>
<name>A0A942DX15_9HYPH</name>
<sequence>MHIIYVNGDDWVGLYANGKLVMEGHEIQPMELLEWLVGSGQTIAKVESVEPDMDWLADRGSFPNDYADVVL</sequence>
<gene>
    <name evidence="1" type="ORF">KEU06_08835</name>
</gene>
<evidence type="ECO:0000313" key="2">
    <source>
        <dbReference type="Proteomes" id="UP000680348"/>
    </source>
</evidence>
<dbReference type="AlphaFoldDB" id="A0A942DX15"/>
<dbReference type="RefSeq" id="WP_188254298.1">
    <property type="nucleotide sequence ID" value="NZ_JABVCF010000004.1"/>
</dbReference>